<feature type="transmembrane region" description="Helical" evidence="1">
    <location>
        <begin position="67"/>
        <end position="86"/>
    </location>
</feature>
<dbReference type="EMBL" id="CGIH01000004">
    <property type="protein sequence ID" value="CFX06587.1"/>
    <property type="molecule type" value="Genomic_DNA"/>
</dbReference>
<dbReference type="EMBL" id="CGIH01000018">
    <property type="protein sequence ID" value="CFX33118.1"/>
    <property type="molecule type" value="Genomic_DNA"/>
</dbReference>
<evidence type="ECO:0000313" key="2">
    <source>
        <dbReference type="EMBL" id="CFX06587.1"/>
    </source>
</evidence>
<dbReference type="RefSeq" id="WP_046495090.1">
    <property type="nucleotide sequence ID" value="NZ_CGIH01000004.1"/>
</dbReference>
<name>A0A0E4C884_9FIRM</name>
<dbReference type="Proteomes" id="UP000045545">
    <property type="component" value="Unassembled WGS sequence"/>
</dbReference>
<dbReference type="AlphaFoldDB" id="A0A0E4C884"/>
<reference evidence="3 4" key="1">
    <citation type="submission" date="2015-03" db="EMBL/GenBank/DDBJ databases">
        <authorList>
            <person name="Strepis Nikolaos"/>
        </authorList>
    </citation>
    <scope>NUCLEOTIDE SEQUENCE [LARGE SCALE GENOMIC DNA]</scope>
    <source>
        <strain evidence="3 4">OL-4</strain>
    </source>
</reference>
<proteinExistence type="predicted"/>
<keyword evidence="4" id="KW-1185">Reference proteome</keyword>
<keyword evidence="1" id="KW-0812">Transmembrane</keyword>
<protein>
    <submittedName>
        <fullName evidence="3">Uncharacterized</fullName>
    </submittedName>
</protein>
<evidence type="ECO:0000313" key="4">
    <source>
        <dbReference type="Proteomes" id="UP000045545"/>
    </source>
</evidence>
<keyword evidence="1" id="KW-1133">Transmembrane helix</keyword>
<organism evidence="3 4">
    <name type="scientific">Syntrophomonas zehnderi OL-4</name>
    <dbReference type="NCBI Taxonomy" id="690567"/>
    <lineage>
        <taxon>Bacteria</taxon>
        <taxon>Bacillati</taxon>
        <taxon>Bacillota</taxon>
        <taxon>Clostridia</taxon>
        <taxon>Eubacteriales</taxon>
        <taxon>Syntrophomonadaceae</taxon>
        <taxon>Syntrophomonas</taxon>
    </lineage>
</organism>
<keyword evidence="1" id="KW-0472">Membrane</keyword>
<dbReference type="OrthoDB" id="2086583at2"/>
<gene>
    <name evidence="3" type="ORF">1021</name>
    <name evidence="2" type="ORF">370</name>
</gene>
<evidence type="ECO:0000313" key="3">
    <source>
        <dbReference type="EMBL" id="CFX33118.1"/>
    </source>
</evidence>
<dbReference type="STRING" id="690567.1021"/>
<evidence type="ECO:0000256" key="1">
    <source>
        <dbReference type="SAM" id="Phobius"/>
    </source>
</evidence>
<sequence>MPVVPIYLNIDEKTYAGVKAGALELCGMAKNINNKRVVKHIPAVADAAKEGASKAIDFIREHKKGTFVVGGVLIIGGAVVGTISYVSHRKQRELEKQFGVALQDYLDVARDGKLTIEELNALIGAIEKIEKHNPNKSIDLHIPASQLSELIHYIFDYTIRLAQANSFNVKLINRPKSFKAKTADDLKYYLNIQKEILQQAA</sequence>
<accession>A0A0E4C884</accession>